<dbReference type="InterPro" id="IPR005175">
    <property type="entry name" value="PPC_dom"/>
</dbReference>
<feature type="region of interest" description="Disordered" evidence="2">
    <location>
        <begin position="1"/>
        <end position="116"/>
    </location>
</feature>
<dbReference type="InterPro" id="IPR039605">
    <property type="entry name" value="AHL"/>
</dbReference>
<evidence type="ECO:0000313" key="8">
    <source>
        <dbReference type="RefSeq" id="XP_010943612.1"/>
    </source>
</evidence>
<feature type="compositionally biased region" description="Low complexity" evidence="2">
    <location>
        <begin position="75"/>
        <end position="104"/>
    </location>
</feature>
<comment type="function">
    <text evidence="1">Transcription factor that specifically binds AT-rich DNA sequences related to the nuclear matrix attachment regions (MARs).</text>
</comment>
<feature type="region of interest" description="Disordered" evidence="2">
    <location>
        <begin position="292"/>
        <end position="350"/>
    </location>
</feature>
<dbReference type="SUPFAM" id="SSF117856">
    <property type="entry name" value="AF0104/ALDC/Ptd012-like"/>
    <property type="match status" value="1"/>
</dbReference>
<keyword evidence="1" id="KW-0805">Transcription regulation</keyword>
<evidence type="ECO:0000256" key="2">
    <source>
        <dbReference type="SAM" id="MobiDB-lite"/>
    </source>
</evidence>
<accession>A0A6I9SQ18</accession>
<dbReference type="RefSeq" id="XP_010943610.1">
    <property type="nucleotide sequence ID" value="XM_010945308.3"/>
</dbReference>
<protein>
    <recommendedName>
        <fullName evidence="1">AT-hook motif nuclear-localized protein</fullName>
    </recommendedName>
</protein>
<dbReference type="OrthoDB" id="2017193at2759"/>
<dbReference type="GeneID" id="105061302"/>
<comment type="subcellular location">
    <subcellularLocation>
        <location evidence="1">Nucleus</location>
    </subcellularLocation>
</comment>
<dbReference type="RefSeq" id="XP_010943609.1">
    <property type="nucleotide sequence ID" value="XM_010945307.3"/>
</dbReference>
<dbReference type="Pfam" id="PF03479">
    <property type="entry name" value="PCC"/>
    <property type="match status" value="1"/>
</dbReference>
<evidence type="ECO:0000313" key="6">
    <source>
        <dbReference type="RefSeq" id="XP_010943610.1"/>
    </source>
</evidence>
<dbReference type="PANTHER" id="PTHR31500:SF68">
    <property type="entry name" value="AT-HOOK MOTIF NUCLEAR-LOCALIZED PROTEIN 14"/>
    <property type="match status" value="1"/>
</dbReference>
<name>A0A6I9SQ18_ELAGV</name>
<keyword evidence="1" id="KW-0804">Transcription</keyword>
<keyword evidence="1" id="KW-0238">DNA-binding</keyword>
<dbReference type="RefSeq" id="XP_010943611.1">
    <property type="nucleotide sequence ID" value="XM_010945309.3"/>
</dbReference>
<keyword evidence="4" id="KW-1185">Reference proteome</keyword>
<evidence type="ECO:0000313" key="4">
    <source>
        <dbReference type="Proteomes" id="UP000504607"/>
    </source>
</evidence>
<dbReference type="RefSeq" id="XP_010943612.1">
    <property type="nucleotide sequence ID" value="XM_010945310.3"/>
</dbReference>
<dbReference type="GO" id="GO:0003680">
    <property type="term" value="F:minor groove of adenine-thymine-rich DNA binding"/>
    <property type="evidence" value="ECO:0007669"/>
    <property type="project" value="UniProtKB-UniRule"/>
</dbReference>
<proteinExistence type="predicted"/>
<sequence>MDEPDTPLPSCYPHGGGSSSARKGMFSAASPSSTSECGTVLFPNLVGGRAPAASPPAPTEPVRRKRGRPRKYGVSPFLSPPSLASSVKKPSTSVQLPLSPSSSSSRKKEASSSSSKKAHLAALGNVGQGFTPHVITIAAGEDLSQKIMSFVQWHRRAFCILSASGSISSASLIQPAMYGGCITYEGRFEILSLSGSFLHTETGGASSRNGGLSICLSSADGRVIGGGVGGPLLATGPVQVIACSFLIDTDRDISSAKTVENSASIPSIPAQAGTAVTAVTFKSTSELNLRTTISRGSDDHQNVDRSGSSYIQKSRAMHMVPPLSSTEWRGRQDGVHGASQSPDDNENIQD</sequence>
<evidence type="ECO:0000256" key="1">
    <source>
        <dbReference type="RuleBase" id="RU367031"/>
    </source>
</evidence>
<dbReference type="Gene3D" id="3.30.1330.80">
    <property type="entry name" value="Hypothetical protein, similar to alpha- acetolactate decarboxylase, domain 2"/>
    <property type="match status" value="1"/>
</dbReference>
<dbReference type="GO" id="GO:0005634">
    <property type="term" value="C:nucleus"/>
    <property type="evidence" value="ECO:0007669"/>
    <property type="project" value="UniProtKB-SubCell"/>
</dbReference>
<reference evidence="5 6" key="1">
    <citation type="submission" date="2025-04" db="UniProtKB">
        <authorList>
            <consortium name="RefSeq"/>
        </authorList>
    </citation>
    <scope>IDENTIFICATION</scope>
</reference>
<dbReference type="AlphaFoldDB" id="A0A6I9SQ18"/>
<evidence type="ECO:0000313" key="5">
    <source>
        <dbReference type="RefSeq" id="XP_010943609.1"/>
    </source>
</evidence>
<dbReference type="PANTHER" id="PTHR31500">
    <property type="entry name" value="AT-HOOK MOTIF NUCLEAR-LOCALIZED PROTEIN 9"/>
    <property type="match status" value="1"/>
</dbReference>
<dbReference type="CDD" id="cd11378">
    <property type="entry name" value="DUF296"/>
    <property type="match status" value="1"/>
</dbReference>
<dbReference type="RefSeq" id="XP_073118003.1">
    <property type="nucleotide sequence ID" value="XM_073261902.1"/>
</dbReference>
<dbReference type="PROSITE" id="PS51742">
    <property type="entry name" value="PPC"/>
    <property type="match status" value="1"/>
</dbReference>
<dbReference type="Proteomes" id="UP000504607">
    <property type="component" value="Unplaced"/>
</dbReference>
<feature type="domain" description="PPC" evidence="3">
    <location>
        <begin position="126"/>
        <end position="266"/>
    </location>
</feature>
<evidence type="ECO:0000313" key="7">
    <source>
        <dbReference type="RefSeq" id="XP_010943611.1"/>
    </source>
</evidence>
<gene>
    <name evidence="5 6 7 8" type="primary">LOC105061302</name>
</gene>
<keyword evidence="1" id="KW-0539">Nucleus</keyword>
<organism evidence="4 7">
    <name type="scientific">Elaeis guineensis var. tenera</name>
    <name type="common">Oil palm</name>
    <dbReference type="NCBI Taxonomy" id="51953"/>
    <lineage>
        <taxon>Eukaryota</taxon>
        <taxon>Viridiplantae</taxon>
        <taxon>Streptophyta</taxon>
        <taxon>Embryophyta</taxon>
        <taxon>Tracheophyta</taxon>
        <taxon>Spermatophyta</taxon>
        <taxon>Magnoliopsida</taxon>
        <taxon>Liliopsida</taxon>
        <taxon>Arecaceae</taxon>
        <taxon>Arecoideae</taxon>
        <taxon>Cocoseae</taxon>
        <taxon>Elaeidinae</taxon>
        <taxon>Elaeis</taxon>
    </lineage>
</organism>
<comment type="domain">
    <text evidence="1">The PPC domain mediates interactions between AHL proteins.</text>
</comment>
<evidence type="ECO:0000259" key="3">
    <source>
        <dbReference type="PROSITE" id="PS51742"/>
    </source>
</evidence>